<gene>
    <name evidence="1" type="ORF">RPERSI_LOCUS12908</name>
</gene>
<reference evidence="1" key="1">
    <citation type="submission" date="2021-06" db="EMBL/GenBank/DDBJ databases">
        <authorList>
            <person name="Kallberg Y."/>
            <person name="Tangrot J."/>
            <person name="Rosling A."/>
        </authorList>
    </citation>
    <scope>NUCLEOTIDE SEQUENCE</scope>
    <source>
        <strain evidence="1">MA461A</strain>
    </source>
</reference>
<sequence length="107" mass="12721">MTSANINQQIFVKFEQYDFDKDEDFQAGLPSVLVSHQNKSQEELDKLKEKAKWFYFSKVVQKFDYNEYLAWKSNKPPASELSENQNTPRQDVTKNETPQYSRTFQQL</sequence>
<evidence type="ECO:0000313" key="1">
    <source>
        <dbReference type="EMBL" id="CAG8738444.1"/>
    </source>
</evidence>
<name>A0ACA9Q677_9GLOM</name>
<feature type="non-terminal residue" evidence="1">
    <location>
        <position position="107"/>
    </location>
</feature>
<protein>
    <submittedName>
        <fullName evidence="1">22826_t:CDS:1</fullName>
    </submittedName>
</protein>
<dbReference type="EMBL" id="CAJVQC010028058">
    <property type="protein sequence ID" value="CAG8738444.1"/>
    <property type="molecule type" value="Genomic_DNA"/>
</dbReference>
<comment type="caution">
    <text evidence="1">The sequence shown here is derived from an EMBL/GenBank/DDBJ whole genome shotgun (WGS) entry which is preliminary data.</text>
</comment>
<proteinExistence type="predicted"/>
<organism evidence="1 2">
    <name type="scientific">Racocetra persica</name>
    <dbReference type="NCBI Taxonomy" id="160502"/>
    <lineage>
        <taxon>Eukaryota</taxon>
        <taxon>Fungi</taxon>
        <taxon>Fungi incertae sedis</taxon>
        <taxon>Mucoromycota</taxon>
        <taxon>Glomeromycotina</taxon>
        <taxon>Glomeromycetes</taxon>
        <taxon>Diversisporales</taxon>
        <taxon>Gigasporaceae</taxon>
        <taxon>Racocetra</taxon>
    </lineage>
</organism>
<keyword evidence="2" id="KW-1185">Reference proteome</keyword>
<evidence type="ECO:0000313" key="2">
    <source>
        <dbReference type="Proteomes" id="UP000789920"/>
    </source>
</evidence>
<dbReference type="Proteomes" id="UP000789920">
    <property type="component" value="Unassembled WGS sequence"/>
</dbReference>
<accession>A0ACA9Q677</accession>